<evidence type="ECO:0000256" key="18">
    <source>
        <dbReference type="ARBA" id="ARBA00049504"/>
    </source>
</evidence>
<evidence type="ECO:0000256" key="4">
    <source>
        <dbReference type="ARBA" id="ARBA00010561"/>
    </source>
</evidence>
<keyword evidence="9 19" id="KW-0808">Transferase</keyword>
<evidence type="ECO:0000256" key="8">
    <source>
        <dbReference type="ARBA" id="ARBA00022573"/>
    </source>
</evidence>
<evidence type="ECO:0000256" key="15">
    <source>
        <dbReference type="ARBA" id="ARBA00032605"/>
    </source>
</evidence>
<accession>A0A6P1YHZ1</accession>
<dbReference type="PANTHER" id="PTHR34148:SF1">
    <property type="entry name" value="ADENOSYLCOBINAMIDE-GDP RIBAZOLETRANSFERASE"/>
    <property type="match status" value="1"/>
</dbReference>
<feature type="transmembrane region" description="Helical" evidence="19">
    <location>
        <begin position="144"/>
        <end position="166"/>
    </location>
</feature>
<comment type="cofactor">
    <cofactor evidence="1 19">
        <name>Mg(2+)</name>
        <dbReference type="ChEBI" id="CHEBI:18420"/>
    </cofactor>
</comment>
<keyword evidence="7 19" id="KW-1003">Cell membrane</keyword>
<evidence type="ECO:0000256" key="13">
    <source>
        <dbReference type="ARBA" id="ARBA00023136"/>
    </source>
</evidence>
<proteinExistence type="inferred from homology"/>
<dbReference type="GO" id="GO:0008818">
    <property type="term" value="F:cobalamin 5'-phosphate synthase activity"/>
    <property type="evidence" value="ECO:0007669"/>
    <property type="project" value="UniProtKB-UniRule"/>
</dbReference>
<dbReference type="EMBL" id="CP048630">
    <property type="protein sequence ID" value="QIB32879.1"/>
    <property type="molecule type" value="Genomic_DNA"/>
</dbReference>
<evidence type="ECO:0000256" key="5">
    <source>
        <dbReference type="ARBA" id="ARBA00013200"/>
    </source>
</evidence>
<evidence type="ECO:0000256" key="10">
    <source>
        <dbReference type="ARBA" id="ARBA00022692"/>
    </source>
</evidence>
<comment type="subcellular location">
    <subcellularLocation>
        <location evidence="2 19">Cell membrane</location>
        <topology evidence="2 19">Multi-pass membrane protein</topology>
    </subcellularLocation>
</comment>
<sequence>MPIPVLSDVPEALRFLSRLPIPSDGDLKREEHDRPFMERVAPAFPIAGGLIGLIGSIVLLIALTVHLGAWVSAILAIAVTTALTGALHEDGLADCADGLGGQSVERRLEIMKDSRVGSFGVLALVLATLLKVATLQALVAHSSLAAAAALVAAGAISRVAGPYMLALLPAARAGGLAAGAGRPSRSACATGAVIGIIIAFVMVVPSFGVTALISGLSFGIITFFGLRRLARAQFGGQTGDVAGAAIALVEIAFLLGLLIFARQF</sequence>
<keyword evidence="21" id="KW-1185">Reference proteome</keyword>
<dbReference type="AlphaFoldDB" id="A0A6P1YHZ1"/>
<evidence type="ECO:0000313" key="20">
    <source>
        <dbReference type="EMBL" id="QIB32879.1"/>
    </source>
</evidence>
<gene>
    <name evidence="19 20" type="primary">cobS</name>
    <name evidence="20" type="ORF">G3A50_03490</name>
</gene>
<evidence type="ECO:0000256" key="2">
    <source>
        <dbReference type="ARBA" id="ARBA00004651"/>
    </source>
</evidence>
<protein>
    <recommendedName>
        <fullName evidence="6 19">Adenosylcobinamide-GDP ribazoletransferase</fullName>
        <ecNumber evidence="5 19">2.7.8.26</ecNumber>
    </recommendedName>
    <alternativeName>
        <fullName evidence="16 19">Cobalamin synthase</fullName>
    </alternativeName>
    <alternativeName>
        <fullName evidence="15 19">Cobalamin-5'-phosphate synthase</fullName>
    </alternativeName>
</protein>
<feature type="transmembrane region" description="Helical" evidence="19">
    <location>
        <begin position="43"/>
        <end position="63"/>
    </location>
</feature>
<evidence type="ECO:0000256" key="3">
    <source>
        <dbReference type="ARBA" id="ARBA00004663"/>
    </source>
</evidence>
<dbReference type="InterPro" id="IPR003805">
    <property type="entry name" value="CobS"/>
</dbReference>
<dbReference type="EC" id="2.7.8.26" evidence="5 19"/>
<keyword evidence="11 19" id="KW-0460">Magnesium</keyword>
<comment type="catalytic activity">
    <reaction evidence="18 19">
        <text>alpha-ribazole 5'-phosphate + adenosylcob(III)inamide-GDP = adenosylcob(III)alamin 5'-phosphate + GMP + H(+)</text>
        <dbReference type="Rhea" id="RHEA:23560"/>
        <dbReference type="ChEBI" id="CHEBI:15378"/>
        <dbReference type="ChEBI" id="CHEBI:57918"/>
        <dbReference type="ChEBI" id="CHEBI:58115"/>
        <dbReference type="ChEBI" id="CHEBI:60487"/>
        <dbReference type="ChEBI" id="CHEBI:60493"/>
        <dbReference type="EC" id="2.7.8.26"/>
    </reaction>
</comment>
<evidence type="ECO:0000256" key="17">
    <source>
        <dbReference type="ARBA" id="ARBA00048623"/>
    </source>
</evidence>
<dbReference type="HAMAP" id="MF_00719">
    <property type="entry name" value="CobS"/>
    <property type="match status" value="1"/>
</dbReference>
<keyword evidence="8 19" id="KW-0169">Cobalamin biosynthesis</keyword>
<evidence type="ECO:0000256" key="9">
    <source>
        <dbReference type="ARBA" id="ARBA00022679"/>
    </source>
</evidence>
<dbReference type="Proteomes" id="UP000464751">
    <property type="component" value="Chromosome"/>
</dbReference>
<comment type="catalytic activity">
    <reaction evidence="17 19">
        <text>alpha-ribazole + adenosylcob(III)inamide-GDP = adenosylcob(III)alamin + GMP + H(+)</text>
        <dbReference type="Rhea" id="RHEA:16049"/>
        <dbReference type="ChEBI" id="CHEBI:10329"/>
        <dbReference type="ChEBI" id="CHEBI:15378"/>
        <dbReference type="ChEBI" id="CHEBI:18408"/>
        <dbReference type="ChEBI" id="CHEBI:58115"/>
        <dbReference type="ChEBI" id="CHEBI:60487"/>
        <dbReference type="EC" id="2.7.8.26"/>
    </reaction>
</comment>
<feature type="transmembrane region" description="Helical" evidence="19">
    <location>
        <begin position="241"/>
        <end position="261"/>
    </location>
</feature>
<evidence type="ECO:0000256" key="11">
    <source>
        <dbReference type="ARBA" id="ARBA00022842"/>
    </source>
</evidence>
<comment type="pathway">
    <text evidence="3 19">Cofactor biosynthesis; adenosylcobalamin biosynthesis; adenosylcobalamin from cob(II)yrinate a,c-diamide: step 7/7.</text>
</comment>
<evidence type="ECO:0000256" key="6">
    <source>
        <dbReference type="ARBA" id="ARBA00015850"/>
    </source>
</evidence>
<evidence type="ECO:0000256" key="14">
    <source>
        <dbReference type="ARBA" id="ARBA00025228"/>
    </source>
</evidence>
<dbReference type="PANTHER" id="PTHR34148">
    <property type="entry name" value="ADENOSYLCOBINAMIDE-GDP RIBAZOLETRANSFERASE"/>
    <property type="match status" value="1"/>
</dbReference>
<evidence type="ECO:0000256" key="7">
    <source>
        <dbReference type="ARBA" id="ARBA00022475"/>
    </source>
</evidence>
<dbReference type="GO" id="GO:0009236">
    <property type="term" value="P:cobalamin biosynthetic process"/>
    <property type="evidence" value="ECO:0007669"/>
    <property type="project" value="UniProtKB-UniRule"/>
</dbReference>
<keyword evidence="10 19" id="KW-0812">Transmembrane</keyword>
<dbReference type="Pfam" id="PF02654">
    <property type="entry name" value="CobS"/>
    <property type="match status" value="1"/>
</dbReference>
<reference evidence="20 21" key="1">
    <citation type="submission" date="2020-02" db="EMBL/GenBank/DDBJ databases">
        <authorList>
            <person name="Li G."/>
        </authorList>
    </citation>
    <scope>NUCLEOTIDE SEQUENCE [LARGE SCALE GENOMIC DNA]</scope>
    <source>
        <strain evidence="20 21">DSM 102029</strain>
    </source>
</reference>
<dbReference type="NCBIfam" id="TIGR00317">
    <property type="entry name" value="cobS"/>
    <property type="match status" value="1"/>
</dbReference>
<evidence type="ECO:0000256" key="19">
    <source>
        <dbReference type="HAMAP-Rule" id="MF_00719"/>
    </source>
</evidence>
<evidence type="ECO:0000256" key="1">
    <source>
        <dbReference type="ARBA" id="ARBA00001946"/>
    </source>
</evidence>
<feature type="transmembrane region" description="Helical" evidence="19">
    <location>
        <begin position="116"/>
        <end position="138"/>
    </location>
</feature>
<dbReference type="RefSeq" id="WP_163073966.1">
    <property type="nucleotide sequence ID" value="NZ_CP048630.1"/>
</dbReference>
<evidence type="ECO:0000256" key="12">
    <source>
        <dbReference type="ARBA" id="ARBA00022989"/>
    </source>
</evidence>
<dbReference type="GO" id="GO:0051073">
    <property type="term" value="F:adenosylcobinamide-GDP ribazoletransferase activity"/>
    <property type="evidence" value="ECO:0007669"/>
    <property type="project" value="UniProtKB-UniRule"/>
</dbReference>
<evidence type="ECO:0000313" key="21">
    <source>
        <dbReference type="Proteomes" id="UP000464751"/>
    </source>
</evidence>
<evidence type="ECO:0000256" key="16">
    <source>
        <dbReference type="ARBA" id="ARBA00032853"/>
    </source>
</evidence>
<keyword evidence="12 19" id="KW-1133">Transmembrane helix</keyword>
<feature type="transmembrane region" description="Helical" evidence="19">
    <location>
        <begin position="187"/>
        <end position="205"/>
    </location>
</feature>
<dbReference type="KEGG" id="apra:G3A50_03490"/>
<keyword evidence="13 19" id="KW-0472">Membrane</keyword>
<name>A0A6P1YHZ1_9HYPH</name>
<dbReference type="GO" id="GO:0005886">
    <property type="term" value="C:plasma membrane"/>
    <property type="evidence" value="ECO:0007669"/>
    <property type="project" value="UniProtKB-SubCell"/>
</dbReference>
<comment type="similarity">
    <text evidence="4 19">Belongs to the CobS family.</text>
</comment>
<comment type="function">
    <text evidence="14 19">Joins adenosylcobinamide-GDP and alpha-ribazole to generate adenosylcobalamin (Ado-cobalamin). Also synthesizes adenosylcobalamin 5'-phosphate from adenosylcobinamide-GDP and alpha-ribazole 5'-phosphate.</text>
</comment>
<dbReference type="UniPathway" id="UPA00148">
    <property type="reaction ID" value="UER00238"/>
</dbReference>
<organism evidence="20 21">
    <name type="scientific">Ancylobacter pratisalsi</name>
    <dbReference type="NCBI Taxonomy" id="1745854"/>
    <lineage>
        <taxon>Bacteria</taxon>
        <taxon>Pseudomonadati</taxon>
        <taxon>Pseudomonadota</taxon>
        <taxon>Alphaproteobacteria</taxon>
        <taxon>Hyphomicrobiales</taxon>
        <taxon>Xanthobacteraceae</taxon>
        <taxon>Ancylobacter</taxon>
    </lineage>
</organism>